<evidence type="ECO:0000313" key="4">
    <source>
        <dbReference type="EMBL" id="KAK9828512.1"/>
    </source>
</evidence>
<feature type="domain" description="IC97/Casc1 N-terminal" evidence="3">
    <location>
        <begin position="24"/>
        <end position="223"/>
    </location>
</feature>
<accession>A0AAW1R5G0</accession>
<dbReference type="AlphaFoldDB" id="A0AAW1R5G0"/>
<comment type="caution">
    <text evidence="4">The sequence shown here is derived from an EMBL/GenBank/DDBJ whole genome shotgun (WGS) entry which is preliminary data.</text>
</comment>
<dbReference type="InterPro" id="IPR023247">
    <property type="entry name" value="IC97/Dnai7-like"/>
</dbReference>
<evidence type="ECO:0000256" key="1">
    <source>
        <dbReference type="ARBA" id="ARBA00024332"/>
    </source>
</evidence>
<dbReference type="PANTHER" id="PTHR20929:SF11">
    <property type="entry name" value="DYNEIN AXONEMAL INTERMEDIATE CHAIN 7"/>
    <property type="match status" value="1"/>
</dbReference>
<feature type="compositionally biased region" description="Basic and acidic residues" evidence="2">
    <location>
        <begin position="12"/>
        <end position="70"/>
    </location>
</feature>
<gene>
    <name evidence="4" type="ORF">WJX72_000473</name>
</gene>
<dbReference type="GO" id="GO:0005930">
    <property type="term" value="C:axoneme"/>
    <property type="evidence" value="ECO:0007669"/>
    <property type="project" value="TreeGrafter"/>
</dbReference>
<evidence type="ECO:0000259" key="3">
    <source>
        <dbReference type="Pfam" id="PF15927"/>
    </source>
</evidence>
<feature type="region of interest" description="Disordered" evidence="2">
    <location>
        <begin position="1"/>
        <end position="78"/>
    </location>
</feature>
<sequence length="653" mass="71786">MAPKEKKKKKTKAEQEEEQRLRDEEARRQEEERLAREREEAAQREEEERQFQARRQQHLDAESQRLAAEREAEEPLWMEHRSAQAKAAAQRQEAANWKRYLACRPLPDPRDARQMNDYFLEADASSCTEPDAALQSCERNTALAEECHILRLEAALQADANAKVYSPYIDRLHAITNEAVDHMTAHVLQHADVHAASSGEIQLVSSSASFKWALWVNTTRNPRLKSIDMPDIGVALDIPKMLALASIAIRVQQRAFDEFAGKCANGYMAVGGTFAVELCALPPGGKPVQSWTLRQVTPLASKVQRLPYPIPPAGADPTSWVSDEEAPSVGISLALPPDIMMLSAEPQVGYWDAPNSCWCTDGISDVAFDPATSRLTFHTKVLGHLAVVTPRTQLMPYKAWTLRPVGGRGAAHAGLTLDVGLGAGLEIEVGPGQARLVAPQAPALRALLGVPLRPAVLLHRLSGHGLHLLPCNEDALVAELACKEGETERAMCADVALVSGAFLISSSKWNRQIPPSECICRISEVLDWEGQGRTEPTHCQRIFTKEKEEGPRRVLPVMHRGTKGAAFCEALDKREAWPVLPEYGMPEYEGSVVGEIHASFLSLLAGSDTAQGPNVRARFSATAETLQLVKDSNAVTMQTLAELLQAVRLFSFS</sequence>
<evidence type="ECO:0000256" key="2">
    <source>
        <dbReference type="SAM" id="MobiDB-lite"/>
    </source>
</evidence>
<dbReference type="InterPro" id="IPR031826">
    <property type="entry name" value="IC97/Casc1_N"/>
</dbReference>
<name>A0AAW1R5G0_9CHLO</name>
<comment type="similarity">
    <text evidence="1">Belongs to the DNAI7 family.</text>
</comment>
<protein>
    <recommendedName>
        <fullName evidence="3">IC97/Casc1 N-terminal domain-containing protein</fullName>
    </recommendedName>
</protein>
<keyword evidence="5" id="KW-1185">Reference proteome</keyword>
<organism evidence="4 5">
    <name type="scientific">[Myrmecia] bisecta</name>
    <dbReference type="NCBI Taxonomy" id="41462"/>
    <lineage>
        <taxon>Eukaryota</taxon>
        <taxon>Viridiplantae</taxon>
        <taxon>Chlorophyta</taxon>
        <taxon>core chlorophytes</taxon>
        <taxon>Trebouxiophyceae</taxon>
        <taxon>Trebouxiales</taxon>
        <taxon>Trebouxiaceae</taxon>
        <taxon>Myrmecia</taxon>
    </lineage>
</organism>
<dbReference type="Proteomes" id="UP001489004">
    <property type="component" value="Unassembled WGS sequence"/>
</dbReference>
<dbReference type="PRINTS" id="PR02043">
    <property type="entry name" value="CANCERSCCP1"/>
</dbReference>
<dbReference type="Pfam" id="PF15927">
    <property type="entry name" value="Casc1_N"/>
    <property type="match status" value="1"/>
</dbReference>
<evidence type="ECO:0000313" key="5">
    <source>
        <dbReference type="Proteomes" id="UP001489004"/>
    </source>
</evidence>
<feature type="compositionally biased region" description="Basic residues" evidence="2">
    <location>
        <begin position="1"/>
        <end position="11"/>
    </location>
</feature>
<reference evidence="4 5" key="1">
    <citation type="journal article" date="2024" name="Nat. Commun.">
        <title>Phylogenomics reveals the evolutionary origins of lichenization in chlorophyte algae.</title>
        <authorList>
            <person name="Puginier C."/>
            <person name="Libourel C."/>
            <person name="Otte J."/>
            <person name="Skaloud P."/>
            <person name="Haon M."/>
            <person name="Grisel S."/>
            <person name="Petersen M."/>
            <person name="Berrin J.G."/>
            <person name="Delaux P.M."/>
            <person name="Dal Grande F."/>
            <person name="Keller J."/>
        </authorList>
    </citation>
    <scope>NUCLEOTIDE SEQUENCE [LARGE SCALE GENOMIC DNA]</scope>
    <source>
        <strain evidence="4 5">SAG 2043</strain>
    </source>
</reference>
<dbReference type="GO" id="GO:0008017">
    <property type="term" value="F:microtubule binding"/>
    <property type="evidence" value="ECO:0007669"/>
    <property type="project" value="TreeGrafter"/>
</dbReference>
<dbReference type="GO" id="GO:0048487">
    <property type="term" value="F:beta-tubulin binding"/>
    <property type="evidence" value="ECO:0007669"/>
    <property type="project" value="TreeGrafter"/>
</dbReference>
<proteinExistence type="inferred from homology"/>
<dbReference type="EMBL" id="JALJOR010000001">
    <property type="protein sequence ID" value="KAK9828512.1"/>
    <property type="molecule type" value="Genomic_DNA"/>
</dbReference>
<dbReference type="PANTHER" id="PTHR20929">
    <property type="entry name" value="LUNG ADENOMA SUSCEPTIBILITY 1-RELATED"/>
    <property type="match status" value="1"/>
</dbReference>